<dbReference type="Proteomes" id="UP000829196">
    <property type="component" value="Unassembled WGS sequence"/>
</dbReference>
<comment type="caution">
    <text evidence="2">The sequence shown here is derived from an EMBL/GenBank/DDBJ whole genome shotgun (WGS) entry which is preliminary data.</text>
</comment>
<protein>
    <recommendedName>
        <fullName evidence="1">Retrotransposon gag domain-containing protein</fullName>
    </recommendedName>
</protein>
<evidence type="ECO:0000313" key="2">
    <source>
        <dbReference type="EMBL" id="KAI0502388.1"/>
    </source>
</evidence>
<sequence length="145" mass="16841">MSWYQWRDHRRPITNWREFKDCIIEHFQTDRGGDLYEQFFALTQEGSVADYREQFEHLASRVERLSDTLLEKIFMKGMKAEIRTAVKVLMPRDLGEAMKLAQLMENPRNLERGARSSSTGVTYRMTTTHLVPKGPATGGSREATK</sequence>
<keyword evidence="3" id="KW-1185">Reference proteome</keyword>
<dbReference type="OrthoDB" id="1749511at2759"/>
<dbReference type="InterPro" id="IPR005162">
    <property type="entry name" value="Retrotrans_gag_dom"/>
</dbReference>
<evidence type="ECO:0000313" key="3">
    <source>
        <dbReference type="Proteomes" id="UP000829196"/>
    </source>
</evidence>
<evidence type="ECO:0000259" key="1">
    <source>
        <dbReference type="Pfam" id="PF03732"/>
    </source>
</evidence>
<dbReference type="AlphaFoldDB" id="A0A8T3B2Q4"/>
<accession>A0A8T3B2Q4</accession>
<proteinExistence type="predicted"/>
<name>A0A8T3B2Q4_DENNO</name>
<gene>
    <name evidence="2" type="ORF">KFK09_017337</name>
</gene>
<dbReference type="Pfam" id="PF03732">
    <property type="entry name" value="Retrotrans_gag"/>
    <property type="match status" value="1"/>
</dbReference>
<organism evidence="2 3">
    <name type="scientific">Dendrobium nobile</name>
    <name type="common">Orchid</name>
    <dbReference type="NCBI Taxonomy" id="94219"/>
    <lineage>
        <taxon>Eukaryota</taxon>
        <taxon>Viridiplantae</taxon>
        <taxon>Streptophyta</taxon>
        <taxon>Embryophyta</taxon>
        <taxon>Tracheophyta</taxon>
        <taxon>Spermatophyta</taxon>
        <taxon>Magnoliopsida</taxon>
        <taxon>Liliopsida</taxon>
        <taxon>Asparagales</taxon>
        <taxon>Orchidaceae</taxon>
        <taxon>Epidendroideae</taxon>
        <taxon>Malaxideae</taxon>
        <taxon>Dendrobiinae</taxon>
        <taxon>Dendrobium</taxon>
    </lineage>
</organism>
<reference evidence="2" key="1">
    <citation type="journal article" date="2022" name="Front. Genet.">
        <title>Chromosome-Scale Assembly of the Dendrobium nobile Genome Provides Insights Into the Molecular Mechanism of the Biosynthesis of the Medicinal Active Ingredient of Dendrobium.</title>
        <authorList>
            <person name="Xu Q."/>
            <person name="Niu S.-C."/>
            <person name="Li K.-L."/>
            <person name="Zheng P.-J."/>
            <person name="Zhang X.-J."/>
            <person name="Jia Y."/>
            <person name="Liu Y."/>
            <person name="Niu Y.-X."/>
            <person name="Yu L.-H."/>
            <person name="Chen D.-F."/>
            <person name="Zhang G.-Q."/>
        </authorList>
    </citation>
    <scope>NUCLEOTIDE SEQUENCE</scope>
    <source>
        <tissue evidence="2">Leaf</tissue>
    </source>
</reference>
<feature type="domain" description="Retrotransposon gag" evidence="1">
    <location>
        <begin position="2"/>
        <end position="79"/>
    </location>
</feature>
<dbReference type="EMBL" id="JAGYWB010000012">
    <property type="protein sequence ID" value="KAI0502388.1"/>
    <property type="molecule type" value="Genomic_DNA"/>
</dbReference>